<accession>A0A7X8H0E9</accession>
<dbReference type="PANTHER" id="PTHR37815">
    <property type="entry name" value="UPF0397 PROTEIN BC_2624-RELATED"/>
    <property type="match status" value="1"/>
</dbReference>
<dbReference type="EMBL" id="JAAYSM010000211">
    <property type="protein sequence ID" value="NLJ18522.1"/>
    <property type="molecule type" value="Genomic_DNA"/>
</dbReference>
<dbReference type="Gene3D" id="1.10.1760.20">
    <property type="match status" value="1"/>
</dbReference>
<feature type="transmembrane region" description="Helical" evidence="3">
    <location>
        <begin position="79"/>
        <end position="98"/>
    </location>
</feature>
<dbReference type="PANTHER" id="PTHR37815:SF3">
    <property type="entry name" value="UPF0397 PROTEIN SPR0429"/>
    <property type="match status" value="1"/>
</dbReference>
<evidence type="ECO:0000256" key="2">
    <source>
        <dbReference type="ARBA" id="ARBA00022989"/>
    </source>
</evidence>
<dbReference type="Proteomes" id="UP000541058">
    <property type="component" value="Unassembled WGS sequence"/>
</dbReference>
<comment type="caution">
    <text evidence="4">The sequence shown here is derived from an EMBL/GenBank/DDBJ whole genome shotgun (WGS) entry which is preliminary data.</text>
</comment>
<evidence type="ECO:0000256" key="1">
    <source>
        <dbReference type="ARBA" id="ARBA00022692"/>
    </source>
</evidence>
<dbReference type="GO" id="GO:0016020">
    <property type="term" value="C:membrane"/>
    <property type="evidence" value="ECO:0007669"/>
    <property type="project" value="InterPro"/>
</dbReference>
<name>A0A7X8H0E9_9LACT</name>
<gene>
    <name evidence="4" type="ORF">GX355_06635</name>
</gene>
<dbReference type="NCBIfam" id="NF010182">
    <property type="entry name" value="PRK13661.1"/>
    <property type="match status" value="1"/>
</dbReference>
<protein>
    <submittedName>
        <fullName evidence="4">ECF-type riboflavin transporter substrate-binding protein</fullName>
    </submittedName>
</protein>
<evidence type="ECO:0000256" key="3">
    <source>
        <dbReference type="SAM" id="Phobius"/>
    </source>
</evidence>
<sequence>MKKSYGTQQIVAIAIGAALFAVLMVYGGIPVFTNTKLSPAYLIPVIVGGLYGPLPAALVAFIGNIFADLLGGWGYWFDWSIGNFILGLLVGTLPLYGVKIREGIFNIKQAVILAVIAIVGNAVAFGLITPLFTQLFYGGELEITVLQAQAAVISNASIIILVGIPVLFLLANRYKNQMDLVEED</sequence>
<dbReference type="InterPro" id="IPR009825">
    <property type="entry name" value="ECF_substrate-spec-like"/>
</dbReference>
<evidence type="ECO:0000313" key="4">
    <source>
        <dbReference type="EMBL" id="NLJ18522.1"/>
    </source>
</evidence>
<keyword evidence="1 3" id="KW-0812">Transmembrane</keyword>
<dbReference type="RefSeq" id="WP_276648481.1">
    <property type="nucleotide sequence ID" value="NZ_JAAYSM010000211.1"/>
</dbReference>
<evidence type="ECO:0000313" key="5">
    <source>
        <dbReference type="Proteomes" id="UP000541058"/>
    </source>
</evidence>
<keyword evidence="2 3" id="KW-1133">Transmembrane helix</keyword>
<organism evidence="4 5">
    <name type="scientific">Globicatella sulfidifaciens</name>
    <dbReference type="NCBI Taxonomy" id="136093"/>
    <lineage>
        <taxon>Bacteria</taxon>
        <taxon>Bacillati</taxon>
        <taxon>Bacillota</taxon>
        <taxon>Bacilli</taxon>
        <taxon>Lactobacillales</taxon>
        <taxon>Aerococcaceae</taxon>
        <taxon>Globicatella</taxon>
    </lineage>
</organism>
<dbReference type="Pfam" id="PF07155">
    <property type="entry name" value="ECF-ribofla_trS"/>
    <property type="match status" value="1"/>
</dbReference>
<feature type="transmembrane region" description="Helical" evidence="3">
    <location>
        <begin position="6"/>
        <end position="29"/>
    </location>
</feature>
<dbReference type="AlphaFoldDB" id="A0A7X8H0E9"/>
<feature type="transmembrane region" description="Helical" evidence="3">
    <location>
        <begin position="41"/>
        <end position="67"/>
    </location>
</feature>
<feature type="transmembrane region" description="Helical" evidence="3">
    <location>
        <begin position="110"/>
        <end position="132"/>
    </location>
</feature>
<feature type="transmembrane region" description="Helical" evidence="3">
    <location>
        <begin position="152"/>
        <end position="171"/>
    </location>
</feature>
<reference evidence="4 5" key="1">
    <citation type="journal article" date="2020" name="Biotechnol. Biofuels">
        <title>New insights from the biogas microbiome by comprehensive genome-resolved metagenomics of nearly 1600 species originating from multiple anaerobic digesters.</title>
        <authorList>
            <person name="Campanaro S."/>
            <person name="Treu L."/>
            <person name="Rodriguez-R L.M."/>
            <person name="Kovalovszki A."/>
            <person name="Ziels R.M."/>
            <person name="Maus I."/>
            <person name="Zhu X."/>
            <person name="Kougias P.G."/>
            <person name="Basile A."/>
            <person name="Luo G."/>
            <person name="Schluter A."/>
            <person name="Konstantinidis K.T."/>
            <person name="Angelidaki I."/>
        </authorList>
    </citation>
    <scope>NUCLEOTIDE SEQUENCE [LARGE SCALE GENOMIC DNA]</scope>
    <source>
        <strain evidence="4">AS23ysBPME_34</strain>
    </source>
</reference>
<keyword evidence="3" id="KW-0472">Membrane</keyword>
<proteinExistence type="predicted"/>